<proteinExistence type="predicted"/>
<accession>A0A5C0AZI1</accession>
<dbReference type="InterPro" id="IPR050858">
    <property type="entry name" value="Mal-CoA-ACP_Trans/PKS_FabD"/>
</dbReference>
<feature type="domain" description="Malonyl-CoA:ACP transacylase (MAT)" evidence="5">
    <location>
        <begin position="6"/>
        <end position="324"/>
    </location>
</feature>
<keyword evidence="3 6" id="KW-0012">Acyltransferase</keyword>
<dbReference type="SMART" id="SM00827">
    <property type="entry name" value="PKS_AT"/>
    <property type="match status" value="1"/>
</dbReference>
<dbReference type="InterPro" id="IPR001227">
    <property type="entry name" value="Ac_transferase_dom_sf"/>
</dbReference>
<dbReference type="KEGG" id="pacr:FXN63_18430"/>
<dbReference type="EMBL" id="CP043046">
    <property type="protein sequence ID" value="QEI07595.1"/>
    <property type="molecule type" value="Genomic_DNA"/>
</dbReference>
<keyword evidence="2 6" id="KW-0808">Transferase</keyword>
<organism evidence="6 7">
    <name type="scientific">Pigmentiphaga aceris</name>
    <dbReference type="NCBI Taxonomy" id="1940612"/>
    <lineage>
        <taxon>Bacteria</taxon>
        <taxon>Pseudomonadati</taxon>
        <taxon>Pseudomonadota</taxon>
        <taxon>Betaproteobacteria</taxon>
        <taxon>Burkholderiales</taxon>
        <taxon>Alcaligenaceae</taxon>
        <taxon>Pigmentiphaga</taxon>
    </lineage>
</organism>
<name>A0A5C0AZI1_9BURK</name>
<keyword evidence="7" id="KW-1185">Reference proteome</keyword>
<dbReference type="InterPro" id="IPR016036">
    <property type="entry name" value="Malonyl_transacylase_ACP-bd"/>
</dbReference>
<dbReference type="PANTHER" id="PTHR42681">
    <property type="entry name" value="MALONYL-COA-ACYL CARRIER PROTEIN TRANSACYLASE, MITOCHONDRIAL"/>
    <property type="match status" value="1"/>
</dbReference>
<evidence type="ECO:0000259" key="5">
    <source>
        <dbReference type="SMART" id="SM00827"/>
    </source>
</evidence>
<dbReference type="Pfam" id="PF00698">
    <property type="entry name" value="Acyl_transf_1"/>
    <property type="match status" value="1"/>
</dbReference>
<comment type="catalytic activity">
    <reaction evidence="4">
        <text>holo-[ACP] + malonyl-CoA = malonyl-[ACP] + CoA</text>
        <dbReference type="Rhea" id="RHEA:41792"/>
        <dbReference type="Rhea" id="RHEA-COMP:9623"/>
        <dbReference type="Rhea" id="RHEA-COMP:9685"/>
        <dbReference type="ChEBI" id="CHEBI:57287"/>
        <dbReference type="ChEBI" id="CHEBI:57384"/>
        <dbReference type="ChEBI" id="CHEBI:64479"/>
        <dbReference type="ChEBI" id="CHEBI:78449"/>
        <dbReference type="EC" id="2.3.1.39"/>
    </reaction>
</comment>
<dbReference type="Proteomes" id="UP000325161">
    <property type="component" value="Chromosome"/>
</dbReference>
<reference evidence="6 7" key="1">
    <citation type="submission" date="2019-08" db="EMBL/GenBank/DDBJ databases">
        <title>Amphibian skin-associated Pigmentiphaga: genome sequence and occurrence across geography and hosts.</title>
        <authorList>
            <person name="Bletz M.C."/>
            <person name="Bunk B."/>
            <person name="Sproeer C."/>
            <person name="Biwer P."/>
            <person name="Reiter S."/>
            <person name="Rabemananjara F.C.E."/>
            <person name="Schulz S."/>
            <person name="Overmann J."/>
            <person name="Vences M."/>
        </authorList>
    </citation>
    <scope>NUCLEOTIDE SEQUENCE [LARGE SCALE GENOMIC DNA]</scope>
    <source>
        <strain evidence="6 7">Mada1488</strain>
    </source>
</reference>
<protein>
    <recommendedName>
        <fullName evidence="1">[acyl-carrier-protein] S-malonyltransferase</fullName>
        <ecNumber evidence="1">2.3.1.39</ecNumber>
    </recommendedName>
</protein>
<dbReference type="EC" id="2.3.1.39" evidence="1"/>
<dbReference type="GO" id="GO:0004314">
    <property type="term" value="F:[acyl-carrier-protein] S-malonyltransferase activity"/>
    <property type="evidence" value="ECO:0007669"/>
    <property type="project" value="UniProtKB-EC"/>
</dbReference>
<evidence type="ECO:0000256" key="1">
    <source>
        <dbReference type="ARBA" id="ARBA00013258"/>
    </source>
</evidence>
<evidence type="ECO:0000256" key="4">
    <source>
        <dbReference type="ARBA" id="ARBA00048462"/>
    </source>
</evidence>
<dbReference type="InterPro" id="IPR014043">
    <property type="entry name" value="Acyl_transferase_dom"/>
</dbReference>
<dbReference type="SUPFAM" id="SSF52151">
    <property type="entry name" value="FabD/lysophospholipase-like"/>
    <property type="match status" value="1"/>
</dbReference>
<dbReference type="AlphaFoldDB" id="A0A5C0AZI1"/>
<dbReference type="GO" id="GO:0006633">
    <property type="term" value="P:fatty acid biosynthetic process"/>
    <property type="evidence" value="ECO:0007669"/>
    <property type="project" value="TreeGrafter"/>
</dbReference>
<evidence type="ECO:0000256" key="2">
    <source>
        <dbReference type="ARBA" id="ARBA00022679"/>
    </source>
</evidence>
<dbReference type="RefSeq" id="WP_148816642.1">
    <property type="nucleotide sequence ID" value="NZ_CP043046.1"/>
</dbReference>
<evidence type="ECO:0000256" key="3">
    <source>
        <dbReference type="ARBA" id="ARBA00023315"/>
    </source>
</evidence>
<sequence length="328" mass="33845">MSTLFTFPGQGAQRAGMLHALPDCPTVHATLADAAAALNALQADVSNPASRHVQSLGSLADLDGATSLESTVATQLCLLIAGVASANAASDAGGAPDAVAGLSIGAYAAAVVAGVMDLEAAIKLVALRGGLMAEAYPQGYGMTAILGMPQSALEPLIASIHTPDTPVYLANINAPLQLVVAGEHGARHRLGALALAQGARAIREIAIAVPSHCALLDAPAETLRIAVQKTSLRPPRLRYYSASAARAVRDPAAIGLDLAHNMASLVRWHETSVLAWEVGARLFVEMSPGKVLTRLCTEALPDARTVAIDDTRLDTVAALMARERVRVD</sequence>
<dbReference type="Gene3D" id="3.40.366.10">
    <property type="entry name" value="Malonyl-Coenzyme A Acyl Carrier Protein, domain 2"/>
    <property type="match status" value="1"/>
</dbReference>
<dbReference type="Gene3D" id="3.30.70.250">
    <property type="entry name" value="Malonyl-CoA ACP transacylase, ACP-binding"/>
    <property type="match status" value="1"/>
</dbReference>
<dbReference type="PANTHER" id="PTHR42681:SF1">
    <property type="entry name" value="MALONYL-COA-ACYL CARRIER PROTEIN TRANSACYLASE, MITOCHONDRIAL"/>
    <property type="match status" value="1"/>
</dbReference>
<dbReference type="SUPFAM" id="SSF55048">
    <property type="entry name" value="Probable ACP-binding domain of malonyl-CoA ACP transacylase"/>
    <property type="match status" value="1"/>
</dbReference>
<dbReference type="GO" id="GO:0005829">
    <property type="term" value="C:cytosol"/>
    <property type="evidence" value="ECO:0007669"/>
    <property type="project" value="TreeGrafter"/>
</dbReference>
<gene>
    <name evidence="6" type="ORF">FXN63_18430</name>
</gene>
<dbReference type="OrthoDB" id="9808564at2"/>
<dbReference type="InterPro" id="IPR016035">
    <property type="entry name" value="Acyl_Trfase/lysoPLipase"/>
</dbReference>
<evidence type="ECO:0000313" key="7">
    <source>
        <dbReference type="Proteomes" id="UP000325161"/>
    </source>
</evidence>
<evidence type="ECO:0000313" key="6">
    <source>
        <dbReference type="EMBL" id="QEI07595.1"/>
    </source>
</evidence>